<dbReference type="Pfam" id="PF00505">
    <property type="entry name" value="HMG_box"/>
    <property type="match status" value="1"/>
</dbReference>
<dbReference type="SMART" id="SM00398">
    <property type="entry name" value="HMG"/>
    <property type="match status" value="1"/>
</dbReference>
<feature type="DNA-binding region" description="HMG box" evidence="3">
    <location>
        <begin position="31"/>
        <end position="99"/>
    </location>
</feature>
<dbReference type="PANTHER" id="PTHR46040:SF3">
    <property type="entry name" value="HIGH MOBILITY GROUP PROTEIN 2"/>
    <property type="match status" value="1"/>
</dbReference>
<accession>A0A1I7YYU6</accession>
<organism evidence="6 7">
    <name type="scientific">Steinernema glaseri</name>
    <dbReference type="NCBI Taxonomy" id="37863"/>
    <lineage>
        <taxon>Eukaryota</taxon>
        <taxon>Metazoa</taxon>
        <taxon>Ecdysozoa</taxon>
        <taxon>Nematoda</taxon>
        <taxon>Chromadorea</taxon>
        <taxon>Rhabditida</taxon>
        <taxon>Tylenchina</taxon>
        <taxon>Panagrolaimomorpha</taxon>
        <taxon>Strongyloidoidea</taxon>
        <taxon>Steinernematidae</taxon>
        <taxon>Steinernema</taxon>
    </lineage>
</organism>
<dbReference type="PROSITE" id="PS50118">
    <property type="entry name" value="HMG_BOX_2"/>
    <property type="match status" value="1"/>
</dbReference>
<dbReference type="Proteomes" id="UP000095287">
    <property type="component" value="Unplaced"/>
</dbReference>
<dbReference type="WBParaSite" id="L893_g20900.t1">
    <property type="protein sequence ID" value="L893_g20900.t1"/>
    <property type="gene ID" value="L893_g20900"/>
</dbReference>
<evidence type="ECO:0000256" key="4">
    <source>
        <dbReference type="SAM" id="MobiDB-lite"/>
    </source>
</evidence>
<evidence type="ECO:0000313" key="7">
    <source>
        <dbReference type="WBParaSite" id="L893_g20900.t1"/>
    </source>
</evidence>
<dbReference type="InterPro" id="IPR051965">
    <property type="entry name" value="ChromReg_NeuronalGeneExpr"/>
</dbReference>
<dbReference type="PANTHER" id="PTHR46040">
    <property type="entry name" value="HIGH MOBILITY GROUP PROTEIN 2"/>
    <property type="match status" value="1"/>
</dbReference>
<dbReference type="InterPro" id="IPR009071">
    <property type="entry name" value="HMG_box_dom"/>
</dbReference>
<evidence type="ECO:0000259" key="5">
    <source>
        <dbReference type="PROSITE" id="PS50118"/>
    </source>
</evidence>
<protein>
    <submittedName>
        <fullName evidence="7">HMG box domain-containing protein</fullName>
    </submittedName>
</protein>
<dbReference type="InterPro" id="IPR036910">
    <property type="entry name" value="HMG_box_dom_sf"/>
</dbReference>
<evidence type="ECO:0000256" key="2">
    <source>
        <dbReference type="ARBA" id="ARBA00023242"/>
    </source>
</evidence>
<keyword evidence="2 3" id="KW-0539">Nucleus</keyword>
<dbReference type="SUPFAM" id="SSF47095">
    <property type="entry name" value="HMG-box"/>
    <property type="match status" value="1"/>
</dbReference>
<feature type="domain" description="HMG box" evidence="5">
    <location>
        <begin position="31"/>
        <end position="99"/>
    </location>
</feature>
<dbReference type="GO" id="GO:0003677">
    <property type="term" value="F:DNA binding"/>
    <property type="evidence" value="ECO:0007669"/>
    <property type="project" value="UniProtKB-UniRule"/>
</dbReference>
<feature type="region of interest" description="Disordered" evidence="4">
    <location>
        <begin position="1"/>
        <end position="34"/>
    </location>
</feature>
<name>A0A1I7YYU6_9BILA</name>
<dbReference type="AlphaFoldDB" id="A0A1I7YYU6"/>
<sequence>MPRRKNVQSNGAPAAKEGKWKKKAPKDKNAPKRPLTAFIAYSMERRPELESKHPNIKMSNIMKITSQEWKELSDETKKIYLDKASKEMEAYNKAMGEYRKTDLYREYKTKVDASEKSGKRKHGDSKKATRLSESDVNGSTMVAGTSQIRIFSDEFLLYNKEQETELRNLRRKLNVSIEEENSLKKLIAAGESRHEALRAEMRTEHEALDNGQQTLQRWERILKRVLQNVPMPALWKEFLDKDFDSFLTTLAENQSGRTHEFQQAAAAIRGAIANISFD</sequence>
<feature type="region of interest" description="Disordered" evidence="4">
    <location>
        <begin position="110"/>
        <end position="139"/>
    </location>
</feature>
<reference evidence="7" key="1">
    <citation type="submission" date="2016-11" db="UniProtKB">
        <authorList>
            <consortium name="WormBaseParasite"/>
        </authorList>
    </citation>
    <scope>IDENTIFICATION</scope>
</reference>
<dbReference type="Gene3D" id="1.10.30.10">
    <property type="entry name" value="High mobility group box domain"/>
    <property type="match status" value="1"/>
</dbReference>
<dbReference type="GO" id="GO:0010468">
    <property type="term" value="P:regulation of gene expression"/>
    <property type="evidence" value="ECO:0007669"/>
    <property type="project" value="TreeGrafter"/>
</dbReference>
<keyword evidence="6" id="KW-1185">Reference proteome</keyword>
<proteinExistence type="predicted"/>
<evidence type="ECO:0000256" key="3">
    <source>
        <dbReference type="PROSITE-ProRule" id="PRU00267"/>
    </source>
</evidence>
<dbReference type="GO" id="GO:0005634">
    <property type="term" value="C:nucleus"/>
    <property type="evidence" value="ECO:0007669"/>
    <property type="project" value="UniProtKB-UniRule"/>
</dbReference>
<keyword evidence="1 3" id="KW-0238">DNA-binding</keyword>
<evidence type="ECO:0000313" key="6">
    <source>
        <dbReference type="Proteomes" id="UP000095287"/>
    </source>
</evidence>
<evidence type="ECO:0000256" key="1">
    <source>
        <dbReference type="ARBA" id="ARBA00023125"/>
    </source>
</evidence>